<reference evidence="7" key="1">
    <citation type="submission" date="2023-07" db="EMBL/GenBank/DDBJ databases">
        <authorList>
            <consortium name="AG Swart"/>
            <person name="Singh M."/>
            <person name="Singh A."/>
            <person name="Seah K."/>
            <person name="Emmerich C."/>
        </authorList>
    </citation>
    <scope>NUCLEOTIDE SEQUENCE</scope>
    <source>
        <strain evidence="7">DP1</strain>
    </source>
</reference>
<dbReference type="InterPro" id="IPR001471">
    <property type="entry name" value="AP2/ERF_dom"/>
</dbReference>
<protein>
    <recommendedName>
        <fullName evidence="6">AP2/ERF domain-containing protein</fullName>
    </recommendedName>
</protein>
<evidence type="ECO:0000256" key="3">
    <source>
        <dbReference type="ARBA" id="ARBA00023125"/>
    </source>
</evidence>
<evidence type="ECO:0000256" key="5">
    <source>
        <dbReference type="ARBA" id="ARBA00023242"/>
    </source>
</evidence>
<keyword evidence="2" id="KW-0805">Transcription regulation</keyword>
<evidence type="ECO:0000313" key="7">
    <source>
        <dbReference type="EMBL" id="CAI2374765.1"/>
    </source>
</evidence>
<dbReference type="EMBL" id="CAMPGE010016190">
    <property type="protein sequence ID" value="CAI2374765.1"/>
    <property type="molecule type" value="Genomic_DNA"/>
</dbReference>
<dbReference type="AlphaFoldDB" id="A0AAD2CYZ0"/>
<dbReference type="InterPro" id="IPR016177">
    <property type="entry name" value="DNA-bd_dom_sf"/>
</dbReference>
<evidence type="ECO:0000256" key="4">
    <source>
        <dbReference type="ARBA" id="ARBA00023163"/>
    </source>
</evidence>
<proteinExistence type="predicted"/>
<evidence type="ECO:0000256" key="2">
    <source>
        <dbReference type="ARBA" id="ARBA00023015"/>
    </source>
</evidence>
<keyword evidence="3" id="KW-0238">DNA-binding</keyword>
<organism evidence="7 8">
    <name type="scientific">Euplotes crassus</name>
    <dbReference type="NCBI Taxonomy" id="5936"/>
    <lineage>
        <taxon>Eukaryota</taxon>
        <taxon>Sar</taxon>
        <taxon>Alveolata</taxon>
        <taxon>Ciliophora</taxon>
        <taxon>Intramacronucleata</taxon>
        <taxon>Spirotrichea</taxon>
        <taxon>Hypotrichia</taxon>
        <taxon>Euplotida</taxon>
        <taxon>Euplotidae</taxon>
        <taxon>Moneuplotes</taxon>
    </lineage>
</organism>
<evidence type="ECO:0000259" key="6">
    <source>
        <dbReference type="PROSITE" id="PS51032"/>
    </source>
</evidence>
<dbReference type="GO" id="GO:0003700">
    <property type="term" value="F:DNA-binding transcription factor activity"/>
    <property type="evidence" value="ECO:0007669"/>
    <property type="project" value="InterPro"/>
</dbReference>
<evidence type="ECO:0000313" key="8">
    <source>
        <dbReference type="Proteomes" id="UP001295684"/>
    </source>
</evidence>
<dbReference type="InterPro" id="IPR036955">
    <property type="entry name" value="AP2/ERF_dom_sf"/>
</dbReference>
<accession>A0AAD2CYZ0</accession>
<comment type="caution">
    <text evidence="7">The sequence shown here is derived from an EMBL/GenBank/DDBJ whole genome shotgun (WGS) entry which is preliminary data.</text>
</comment>
<dbReference type="SUPFAM" id="SSF54171">
    <property type="entry name" value="DNA-binding domain"/>
    <property type="match status" value="1"/>
</dbReference>
<gene>
    <name evidence="7" type="ORF">ECRASSUSDP1_LOCUS16122</name>
</gene>
<sequence length="274" mass="31510">MNCQSLLEKLSHPLSLGLETERASSLQEIVLGAYLSASKMEITDKIQVSSLGLFCPPFTCEVRKESNTQDPKTSDAKGACIEDKAQTQQLSQMEFDSERLVLDLNCSSDPSAPKDSLKESEIIDLTSTRTVDLVPKSPLKPRRTKKKFRVDRNNIEEFTANERRRLMKKLQSCSQEKLIFQKRIKKVKKDPKISEEDYRGSKYWGVSKNKARWQVMITLNHYKEYKGGFETEDEAAKMYDKKSICTFGLKAKTNFNYNKRQVLEILNDDEIVIM</sequence>
<dbReference type="GO" id="GO:0003677">
    <property type="term" value="F:DNA binding"/>
    <property type="evidence" value="ECO:0007669"/>
    <property type="project" value="UniProtKB-KW"/>
</dbReference>
<name>A0AAD2CYZ0_EUPCR</name>
<comment type="subcellular location">
    <subcellularLocation>
        <location evidence="1">Nucleus</location>
    </subcellularLocation>
</comment>
<dbReference type="PROSITE" id="PS51032">
    <property type="entry name" value="AP2_ERF"/>
    <property type="match status" value="1"/>
</dbReference>
<dbReference type="Gene3D" id="3.30.730.10">
    <property type="entry name" value="AP2/ERF domain"/>
    <property type="match status" value="1"/>
</dbReference>
<keyword evidence="5" id="KW-0539">Nucleus</keyword>
<feature type="domain" description="AP2/ERF" evidence="6">
    <location>
        <begin position="197"/>
        <end position="256"/>
    </location>
</feature>
<dbReference type="GO" id="GO:0005634">
    <property type="term" value="C:nucleus"/>
    <property type="evidence" value="ECO:0007669"/>
    <property type="project" value="UniProtKB-SubCell"/>
</dbReference>
<keyword evidence="4" id="KW-0804">Transcription</keyword>
<dbReference type="Proteomes" id="UP001295684">
    <property type="component" value="Unassembled WGS sequence"/>
</dbReference>
<keyword evidence="8" id="KW-1185">Reference proteome</keyword>
<evidence type="ECO:0000256" key="1">
    <source>
        <dbReference type="ARBA" id="ARBA00004123"/>
    </source>
</evidence>